<dbReference type="Proteomes" id="UP000620104">
    <property type="component" value="Unassembled WGS sequence"/>
</dbReference>
<keyword evidence="5" id="KW-0677">Repeat</keyword>
<evidence type="ECO:0000256" key="11">
    <source>
        <dbReference type="SAM" id="Phobius"/>
    </source>
</evidence>
<dbReference type="InterPro" id="IPR052217">
    <property type="entry name" value="Mito/Peroxisomal_Carrier"/>
</dbReference>
<dbReference type="GO" id="GO:0005778">
    <property type="term" value="C:peroxisomal membrane"/>
    <property type="evidence" value="ECO:0007669"/>
    <property type="project" value="UniProtKB-SubCell"/>
</dbReference>
<feature type="transmembrane region" description="Helical" evidence="11">
    <location>
        <begin position="59"/>
        <end position="82"/>
    </location>
</feature>
<dbReference type="GO" id="GO:0005347">
    <property type="term" value="F:ATP transmembrane transporter activity"/>
    <property type="evidence" value="ECO:0007669"/>
    <property type="project" value="TreeGrafter"/>
</dbReference>
<feature type="repeat" description="Solcar" evidence="9">
    <location>
        <begin position="217"/>
        <end position="301"/>
    </location>
</feature>
<accession>A0A8H3YCC4</accession>
<keyword evidence="4 9" id="KW-0812">Transmembrane</keyword>
<comment type="subcellular location">
    <subcellularLocation>
        <location evidence="1">Peroxisome membrane</location>
        <topology evidence="1">Multi-pass membrane protein</topology>
    </subcellularLocation>
</comment>
<feature type="repeat" description="Solcar" evidence="9">
    <location>
        <begin position="105"/>
        <end position="200"/>
    </location>
</feature>
<evidence type="ECO:0000256" key="5">
    <source>
        <dbReference type="ARBA" id="ARBA00022737"/>
    </source>
</evidence>
<keyword evidence="3 10" id="KW-0813">Transport</keyword>
<evidence type="ECO:0000313" key="12">
    <source>
        <dbReference type="EMBL" id="GHJ84160.1"/>
    </source>
</evidence>
<evidence type="ECO:0000256" key="9">
    <source>
        <dbReference type="PROSITE-ProRule" id="PRU00282"/>
    </source>
</evidence>
<dbReference type="SUPFAM" id="SSF103506">
    <property type="entry name" value="Mitochondrial carrier"/>
    <property type="match status" value="1"/>
</dbReference>
<dbReference type="Gene3D" id="1.50.40.10">
    <property type="entry name" value="Mitochondrial carrier domain"/>
    <property type="match status" value="1"/>
</dbReference>
<dbReference type="PANTHER" id="PTHR45939:SF5">
    <property type="entry name" value="PEROXISOMAL MEMBRANE PROTEIN PMP34"/>
    <property type="match status" value="1"/>
</dbReference>
<dbReference type="AlphaFoldDB" id="A0A8H3YCC4"/>
<dbReference type="Pfam" id="PF00153">
    <property type="entry name" value="Mito_carr"/>
    <property type="match status" value="3"/>
</dbReference>
<dbReference type="GO" id="GO:0080122">
    <property type="term" value="F:AMP transmembrane transporter activity"/>
    <property type="evidence" value="ECO:0007669"/>
    <property type="project" value="TreeGrafter"/>
</dbReference>
<evidence type="ECO:0000256" key="3">
    <source>
        <dbReference type="ARBA" id="ARBA00022448"/>
    </source>
</evidence>
<organism evidence="12 13">
    <name type="scientific">Naganishia liquefaciens</name>
    <dbReference type="NCBI Taxonomy" id="104408"/>
    <lineage>
        <taxon>Eukaryota</taxon>
        <taxon>Fungi</taxon>
        <taxon>Dikarya</taxon>
        <taxon>Basidiomycota</taxon>
        <taxon>Agaricomycotina</taxon>
        <taxon>Tremellomycetes</taxon>
        <taxon>Filobasidiales</taxon>
        <taxon>Filobasidiaceae</taxon>
        <taxon>Naganishia</taxon>
    </lineage>
</organism>
<evidence type="ECO:0000313" key="13">
    <source>
        <dbReference type="Proteomes" id="UP000620104"/>
    </source>
</evidence>
<keyword evidence="7 9" id="KW-0472">Membrane</keyword>
<keyword evidence="13" id="KW-1185">Reference proteome</keyword>
<dbReference type="OrthoDB" id="2019556at2759"/>
<dbReference type="GO" id="GO:0051724">
    <property type="term" value="F:NAD transmembrane transporter activity"/>
    <property type="evidence" value="ECO:0007669"/>
    <property type="project" value="TreeGrafter"/>
</dbReference>
<gene>
    <name evidence="12" type="ORF">NliqN6_0562</name>
</gene>
<evidence type="ECO:0000256" key="1">
    <source>
        <dbReference type="ARBA" id="ARBA00004585"/>
    </source>
</evidence>
<sequence length="318" mass="34216">MSDSVMHAVAGGAGGMIAMTLTYPLNVISQRAAVQSKQEKKTSLIQAAMKILQKEGAGGLYSGLNSSLFGIAITNTIFYLFLEESKRMLIKAKTAKAATNAKLTISTLEMMLSSTIAGAATTIATNPIWLIQTHQATRGAVETDVEAGKVQKRPLGMIESAQEIVREKGIASLWKGVGASLILVINPVLQYTAFEYLSKLLTKWKSGRATGSGSGVLSDFDMFYLGAIAKLIATGTTYPYLVVKSRLHASTHNYKSSWEGIKSILAEEGIAGLYKGIQAKLMQSVLTAAFLFVAQRRVFQLVKTLLTMRIARQAALKA</sequence>
<evidence type="ECO:0000256" key="6">
    <source>
        <dbReference type="ARBA" id="ARBA00022989"/>
    </source>
</evidence>
<dbReference type="PANTHER" id="PTHR45939">
    <property type="entry name" value="PEROXISOMAL MEMBRANE PROTEIN PMP34-RELATED"/>
    <property type="match status" value="1"/>
</dbReference>
<dbReference type="PROSITE" id="PS50920">
    <property type="entry name" value="SOLCAR"/>
    <property type="match status" value="3"/>
</dbReference>
<keyword evidence="8" id="KW-0576">Peroxisome</keyword>
<evidence type="ECO:0000256" key="2">
    <source>
        <dbReference type="ARBA" id="ARBA00006375"/>
    </source>
</evidence>
<dbReference type="InterPro" id="IPR018108">
    <property type="entry name" value="MCP_transmembrane"/>
</dbReference>
<reference evidence="12" key="1">
    <citation type="submission" date="2020-07" db="EMBL/GenBank/DDBJ databases">
        <title>Draft Genome Sequence of a Deep-Sea Yeast, Naganishia (Cryptococcus) liquefaciens strain N6.</title>
        <authorList>
            <person name="Han Y.W."/>
            <person name="Kajitani R."/>
            <person name="Morimoto H."/>
            <person name="Parhat M."/>
            <person name="Tsubouchi H."/>
            <person name="Bakenova O."/>
            <person name="Ogata M."/>
            <person name="Argunhan B."/>
            <person name="Aoki R."/>
            <person name="Kajiwara S."/>
            <person name="Itoh T."/>
            <person name="Iwasaki H."/>
        </authorList>
    </citation>
    <scope>NUCLEOTIDE SEQUENCE</scope>
    <source>
        <strain evidence="12">N6</strain>
    </source>
</reference>
<dbReference type="EMBL" id="BLZA01000007">
    <property type="protein sequence ID" value="GHJ84160.1"/>
    <property type="molecule type" value="Genomic_DNA"/>
</dbReference>
<evidence type="ECO:0000256" key="7">
    <source>
        <dbReference type="ARBA" id="ARBA00023136"/>
    </source>
</evidence>
<protein>
    <submittedName>
        <fullName evidence="12">Uncharacterized protein</fullName>
    </submittedName>
</protein>
<feature type="repeat" description="Solcar" evidence="9">
    <location>
        <begin position="2"/>
        <end position="88"/>
    </location>
</feature>
<proteinExistence type="inferred from homology"/>
<keyword evidence="6 11" id="KW-1133">Transmembrane helix</keyword>
<dbReference type="GO" id="GO:0015228">
    <property type="term" value="F:coenzyme A transmembrane transporter activity"/>
    <property type="evidence" value="ECO:0007669"/>
    <property type="project" value="TreeGrafter"/>
</dbReference>
<dbReference type="GO" id="GO:0015230">
    <property type="term" value="F:FAD transmembrane transporter activity"/>
    <property type="evidence" value="ECO:0007669"/>
    <property type="project" value="TreeGrafter"/>
</dbReference>
<evidence type="ECO:0000256" key="8">
    <source>
        <dbReference type="ARBA" id="ARBA00023140"/>
    </source>
</evidence>
<dbReference type="InterPro" id="IPR023395">
    <property type="entry name" value="MCP_dom_sf"/>
</dbReference>
<comment type="caution">
    <text evidence="12">The sequence shown here is derived from an EMBL/GenBank/DDBJ whole genome shotgun (WGS) entry which is preliminary data.</text>
</comment>
<evidence type="ECO:0000256" key="4">
    <source>
        <dbReference type="ARBA" id="ARBA00022692"/>
    </source>
</evidence>
<dbReference type="GO" id="GO:0044610">
    <property type="term" value="F:FMN transmembrane transporter activity"/>
    <property type="evidence" value="ECO:0007669"/>
    <property type="project" value="TreeGrafter"/>
</dbReference>
<evidence type="ECO:0000256" key="10">
    <source>
        <dbReference type="RuleBase" id="RU000488"/>
    </source>
</evidence>
<comment type="similarity">
    <text evidence="2 10">Belongs to the mitochondrial carrier (TC 2.A.29) family.</text>
</comment>
<dbReference type="GO" id="GO:0015217">
    <property type="term" value="F:ADP transmembrane transporter activity"/>
    <property type="evidence" value="ECO:0007669"/>
    <property type="project" value="TreeGrafter"/>
</dbReference>
<name>A0A8H3YCC4_9TREE</name>